<reference evidence="3 4" key="1">
    <citation type="submission" date="2025-04" db="UniProtKB">
        <authorList>
            <consortium name="RefSeq"/>
        </authorList>
    </citation>
    <scope>IDENTIFICATION</scope>
</reference>
<name>A0A9W2ZJT3_BIOGL</name>
<dbReference type="GeneID" id="106078568"/>
<dbReference type="RefSeq" id="XP_055875249.1">
    <property type="nucleotide sequence ID" value="XM_056019274.1"/>
</dbReference>
<feature type="domain" description="THUMP" evidence="1">
    <location>
        <begin position="165"/>
        <end position="252"/>
    </location>
</feature>
<dbReference type="InterPro" id="IPR040183">
    <property type="entry name" value="THUMPD1-like"/>
</dbReference>
<dbReference type="GO" id="GO:0006400">
    <property type="term" value="P:tRNA modification"/>
    <property type="evidence" value="ECO:0007669"/>
    <property type="project" value="InterPro"/>
</dbReference>
<dbReference type="PANTHER" id="PTHR13452">
    <property type="entry name" value="THUMP DOMAIN CONTAINING PROTEIN 1-RELATED"/>
    <property type="match status" value="1"/>
</dbReference>
<dbReference type="RefSeq" id="XP_055875248.1">
    <property type="nucleotide sequence ID" value="XM_056019273.1"/>
</dbReference>
<dbReference type="SUPFAM" id="SSF143437">
    <property type="entry name" value="THUMP domain-like"/>
    <property type="match status" value="1"/>
</dbReference>
<evidence type="ECO:0000313" key="7">
    <source>
        <dbReference type="RefSeq" id="XP_055875251.1"/>
    </source>
</evidence>
<accession>A0A9W2ZJT3</accession>
<dbReference type="InterPro" id="IPR004114">
    <property type="entry name" value="THUMP_dom"/>
</dbReference>
<sequence length="412" mass="45709">MSGTESKGKKRSKAYYKKCSNAGKRAKQGAHTLEPGIKGFLVMCNHNESGAVRESYNILNEYADNIYGRDQASSDKISNDCSEEEEEEEDIEKALKKEVDEIKNTDFKQKRFQSVKSRAKNCIFIQSTVEDPVLVTLKIMEDIAQNGLKKARFAARILPIVGTCKANIDDIEKLSKNVLSTAFSSTSSNVPSSYTILYKSRNNNGTNCGKNQVISSIRSVITDINPQVKFSWSDFQVAILVEIVCTICCLGVAPDYTRLRKYNLQELQQGARALNDESTKTSFVKDQVEEDEGFRLEVPGDDKQSNVLLKDSEILNESNTVVDSERMDKGSEEDALVTGNDKLSFVASRDFNCEDASTEPKCCDKPINTYSSQESVASSEVSSPSIIDVKDLDGNSVSNIIEDKMNCTENQV</sequence>
<dbReference type="RefSeq" id="XP_055875250.1">
    <property type="nucleotide sequence ID" value="XM_056019275.1"/>
</dbReference>
<organism evidence="2 5">
    <name type="scientific">Biomphalaria glabrata</name>
    <name type="common">Bloodfluke planorb</name>
    <name type="synonym">Freshwater snail</name>
    <dbReference type="NCBI Taxonomy" id="6526"/>
    <lineage>
        <taxon>Eukaryota</taxon>
        <taxon>Metazoa</taxon>
        <taxon>Spiralia</taxon>
        <taxon>Lophotrochozoa</taxon>
        <taxon>Mollusca</taxon>
        <taxon>Gastropoda</taxon>
        <taxon>Heterobranchia</taxon>
        <taxon>Euthyneura</taxon>
        <taxon>Panpulmonata</taxon>
        <taxon>Hygrophila</taxon>
        <taxon>Lymnaeoidea</taxon>
        <taxon>Planorbidae</taxon>
        <taxon>Biomphalaria</taxon>
    </lineage>
</organism>
<keyword evidence="2" id="KW-1185">Reference proteome</keyword>
<dbReference type="AlphaFoldDB" id="A0A9W2ZJT3"/>
<evidence type="ECO:0000313" key="6">
    <source>
        <dbReference type="RefSeq" id="XP_055875250.1"/>
    </source>
</evidence>
<gene>
    <name evidence="3 4 5 6 7" type="primary">LOC106078568</name>
</gene>
<dbReference type="PANTHER" id="PTHR13452:SF10">
    <property type="entry name" value="THUMP DOMAIN-CONTAINING PROTEIN 1"/>
    <property type="match status" value="1"/>
</dbReference>
<evidence type="ECO:0000259" key="1">
    <source>
        <dbReference type="Pfam" id="PF02926"/>
    </source>
</evidence>
<dbReference type="Proteomes" id="UP001165740">
    <property type="component" value="Chromosome 2"/>
</dbReference>
<evidence type="ECO:0000313" key="4">
    <source>
        <dbReference type="RefSeq" id="XP_055875248.1"/>
    </source>
</evidence>
<dbReference type="OMA" id="MNEKACV"/>
<evidence type="ECO:0000313" key="2">
    <source>
        <dbReference type="Proteomes" id="UP001165740"/>
    </source>
</evidence>
<protein>
    <submittedName>
        <fullName evidence="3 4">THUMP domain-containing protein 1-like</fullName>
    </submittedName>
</protein>
<evidence type="ECO:0000313" key="3">
    <source>
        <dbReference type="RefSeq" id="XP_055875247.1"/>
    </source>
</evidence>
<dbReference type="OrthoDB" id="367221at2759"/>
<dbReference type="Pfam" id="PF02926">
    <property type="entry name" value="THUMP"/>
    <property type="match status" value="1"/>
</dbReference>
<dbReference type="GO" id="GO:0003723">
    <property type="term" value="F:RNA binding"/>
    <property type="evidence" value="ECO:0007669"/>
    <property type="project" value="InterPro"/>
</dbReference>
<dbReference type="RefSeq" id="XP_055875251.1">
    <property type="nucleotide sequence ID" value="XM_056019276.1"/>
</dbReference>
<evidence type="ECO:0000313" key="5">
    <source>
        <dbReference type="RefSeq" id="XP_055875249.1"/>
    </source>
</evidence>
<proteinExistence type="predicted"/>
<dbReference type="CDD" id="cd11717">
    <property type="entry name" value="THUMP_THUMPD1_like"/>
    <property type="match status" value="1"/>
</dbReference>
<dbReference type="Gene3D" id="3.30.2300.10">
    <property type="entry name" value="THUMP superfamily"/>
    <property type="match status" value="1"/>
</dbReference>
<dbReference type="RefSeq" id="XP_055875247.1">
    <property type="nucleotide sequence ID" value="XM_056019272.1"/>
</dbReference>